<evidence type="ECO:0000313" key="1">
    <source>
        <dbReference type="EMBL" id="AOA58091.1"/>
    </source>
</evidence>
<organism evidence="1 2">
    <name type="scientific">Acinetobacter larvae</name>
    <dbReference type="NCBI Taxonomy" id="1789224"/>
    <lineage>
        <taxon>Bacteria</taxon>
        <taxon>Pseudomonadati</taxon>
        <taxon>Pseudomonadota</taxon>
        <taxon>Gammaproteobacteria</taxon>
        <taxon>Moraxellales</taxon>
        <taxon>Moraxellaceae</taxon>
        <taxon>Acinetobacter</taxon>
    </lineage>
</organism>
<dbReference type="AlphaFoldDB" id="A0A1B2LYT7"/>
<reference evidence="1 2" key="1">
    <citation type="submission" date="2016-08" db="EMBL/GenBank/DDBJ databases">
        <authorList>
            <person name="Seilhamer J.J."/>
        </authorList>
    </citation>
    <scope>NUCLEOTIDE SEQUENCE [LARGE SCALE GENOMIC DNA]</scope>
    <source>
        <strain evidence="1 2">BRTC-1</strain>
    </source>
</reference>
<protein>
    <submittedName>
        <fullName evidence="1">Uncharacterized protein</fullName>
    </submittedName>
</protein>
<dbReference type="KEGG" id="ala:BFG52_06810"/>
<gene>
    <name evidence="1" type="ORF">BFG52_06810</name>
</gene>
<proteinExistence type="predicted"/>
<accession>A0A1B2LYT7</accession>
<sequence length="83" mass="9847">MLRSGHWALCESRFGRRAFAHVVRCYEEAKLLKVLEFSCYFAIALRRKVLLIYGIMSKSKMRQSIIKKQMIKKQVIRKQAVKK</sequence>
<evidence type="ECO:0000313" key="2">
    <source>
        <dbReference type="Proteomes" id="UP000093391"/>
    </source>
</evidence>
<keyword evidence="2" id="KW-1185">Reference proteome</keyword>
<dbReference type="EMBL" id="CP016895">
    <property type="protein sequence ID" value="AOA58091.1"/>
    <property type="molecule type" value="Genomic_DNA"/>
</dbReference>
<dbReference type="Proteomes" id="UP000093391">
    <property type="component" value="Chromosome"/>
</dbReference>
<name>A0A1B2LYT7_9GAMM</name>